<protein>
    <submittedName>
        <fullName evidence="2">Uncharacterized protein</fullName>
    </submittedName>
</protein>
<organism evidence="2 3">
    <name type="scientific">Candidatus Magnetobacterium bavaricum</name>
    <dbReference type="NCBI Taxonomy" id="29290"/>
    <lineage>
        <taxon>Bacteria</taxon>
        <taxon>Pseudomonadati</taxon>
        <taxon>Nitrospirota</taxon>
        <taxon>Thermodesulfovibrionia</taxon>
        <taxon>Thermodesulfovibrionales</taxon>
        <taxon>Candidatus Magnetobacteriaceae</taxon>
        <taxon>Candidatus Magnetobacterium</taxon>
    </lineage>
</organism>
<keyword evidence="1" id="KW-0472">Membrane</keyword>
<accession>A0A0F3GUB1</accession>
<name>A0A0F3GUB1_9BACT</name>
<feature type="transmembrane region" description="Helical" evidence="1">
    <location>
        <begin position="21"/>
        <end position="40"/>
    </location>
</feature>
<evidence type="ECO:0000313" key="3">
    <source>
        <dbReference type="Proteomes" id="UP000033423"/>
    </source>
</evidence>
<sequence>MQKWYHSFFFNMVQYRKETRKVIYIFKLTWNLIMALYKALTDTLTMEKALESYLCPLQMFLELTRNGWSIGAFKILRHDLNIKRIFFTKLTIEYFNGIRSAFRDLTALSLHNGADTTAVVSKGINANVQQVHDKSRDEMKPWENVLSIPLFTIGVLYAIALNVRRTIVNSAGTLK</sequence>
<proteinExistence type="predicted"/>
<feature type="transmembrane region" description="Helical" evidence="1">
    <location>
        <begin position="145"/>
        <end position="163"/>
    </location>
</feature>
<reference evidence="2 3" key="1">
    <citation type="submission" date="2015-02" db="EMBL/GenBank/DDBJ databases">
        <title>Single-cell genomics of uncultivated deep-branching MTB reveals a conserved set of magnetosome genes.</title>
        <authorList>
            <person name="Kolinko S."/>
            <person name="Richter M."/>
            <person name="Glockner F.O."/>
            <person name="Brachmann A."/>
            <person name="Schuler D."/>
        </authorList>
    </citation>
    <scope>NUCLEOTIDE SEQUENCE [LARGE SCALE GENOMIC DNA]</scope>
    <source>
        <strain evidence="2">TM-1</strain>
    </source>
</reference>
<dbReference type="AlphaFoldDB" id="A0A0F3GUB1"/>
<comment type="caution">
    <text evidence="2">The sequence shown here is derived from an EMBL/GenBank/DDBJ whole genome shotgun (WGS) entry which is preliminary data.</text>
</comment>
<gene>
    <name evidence="2" type="ORF">MBAV_002389</name>
</gene>
<evidence type="ECO:0000313" key="2">
    <source>
        <dbReference type="EMBL" id="KJU85417.1"/>
    </source>
</evidence>
<dbReference type="Proteomes" id="UP000033423">
    <property type="component" value="Unassembled WGS sequence"/>
</dbReference>
<evidence type="ECO:0000256" key="1">
    <source>
        <dbReference type="SAM" id="Phobius"/>
    </source>
</evidence>
<dbReference type="EMBL" id="LACI01001034">
    <property type="protein sequence ID" value="KJU85417.1"/>
    <property type="molecule type" value="Genomic_DNA"/>
</dbReference>
<keyword evidence="1" id="KW-0812">Transmembrane</keyword>
<keyword evidence="3" id="KW-1185">Reference proteome</keyword>
<keyword evidence="1" id="KW-1133">Transmembrane helix</keyword>